<reference evidence="1" key="1">
    <citation type="submission" date="2022-12" db="EMBL/GenBank/DDBJ databases">
        <title>Draft genome assemblies for two species of Escallonia (Escalloniales).</title>
        <authorList>
            <person name="Chanderbali A."/>
            <person name="Dervinis C."/>
            <person name="Anghel I."/>
            <person name="Soltis D."/>
            <person name="Soltis P."/>
            <person name="Zapata F."/>
        </authorList>
    </citation>
    <scope>NUCLEOTIDE SEQUENCE</scope>
    <source>
        <strain evidence="1">UCBG64.0493</strain>
        <tissue evidence="1">Leaf</tissue>
    </source>
</reference>
<proteinExistence type="predicted"/>
<keyword evidence="2" id="KW-1185">Reference proteome</keyword>
<dbReference type="Proteomes" id="UP001188597">
    <property type="component" value="Unassembled WGS sequence"/>
</dbReference>
<protein>
    <submittedName>
        <fullName evidence="1">Uncharacterized protein</fullName>
    </submittedName>
</protein>
<name>A0AA88UYE9_9ASTE</name>
<sequence>MPTTSSRSSMVCRRRLVVVRKLAKGAVAIDFRWSRFFGRRYKLEFNQEDKVKLNTLVRKQRHKLITPEICQELENSRDPKEEKNDLISSITEQRQQDWVLVQVLKYGAILEMPLAISVKAGEPYYARVKRLEKWSGRTFVCNNA</sequence>
<evidence type="ECO:0000313" key="1">
    <source>
        <dbReference type="EMBL" id="KAK2998203.1"/>
    </source>
</evidence>
<dbReference type="Pfam" id="PF05291">
    <property type="entry name" value="Bystin"/>
    <property type="match status" value="1"/>
</dbReference>
<comment type="caution">
    <text evidence="1">The sequence shown here is derived from an EMBL/GenBank/DDBJ whole genome shotgun (WGS) entry which is preliminary data.</text>
</comment>
<accession>A0AA88UYE9</accession>
<dbReference type="EMBL" id="JAVXUP010003767">
    <property type="protein sequence ID" value="KAK2998203.1"/>
    <property type="molecule type" value="Genomic_DNA"/>
</dbReference>
<dbReference type="AlphaFoldDB" id="A0AA88UYE9"/>
<organism evidence="1 2">
    <name type="scientific">Escallonia herrerae</name>
    <dbReference type="NCBI Taxonomy" id="1293975"/>
    <lineage>
        <taxon>Eukaryota</taxon>
        <taxon>Viridiplantae</taxon>
        <taxon>Streptophyta</taxon>
        <taxon>Embryophyta</taxon>
        <taxon>Tracheophyta</taxon>
        <taxon>Spermatophyta</taxon>
        <taxon>Magnoliopsida</taxon>
        <taxon>eudicotyledons</taxon>
        <taxon>Gunneridae</taxon>
        <taxon>Pentapetalae</taxon>
        <taxon>asterids</taxon>
        <taxon>campanulids</taxon>
        <taxon>Escalloniales</taxon>
        <taxon>Escalloniaceae</taxon>
        <taxon>Escallonia</taxon>
    </lineage>
</organism>
<dbReference type="InterPro" id="IPR007955">
    <property type="entry name" value="Bystin"/>
</dbReference>
<evidence type="ECO:0000313" key="2">
    <source>
        <dbReference type="Proteomes" id="UP001188597"/>
    </source>
</evidence>
<gene>
    <name evidence="1" type="ORF">RJ639_024488</name>
</gene>